<dbReference type="PANTHER" id="PTHR32338:SF10">
    <property type="entry name" value="N-ACETYL-GAMMA-GLUTAMYL-PHOSPHATE REDUCTASE, CHLOROPLASTIC-RELATED"/>
    <property type="match status" value="1"/>
</dbReference>
<dbReference type="CDD" id="cd23934">
    <property type="entry name" value="AGPR_1_C"/>
    <property type="match status" value="1"/>
</dbReference>
<accession>W8RVF9</accession>
<dbReference type="GO" id="GO:0003942">
    <property type="term" value="F:N-acetyl-gamma-glutamyl-phosphate reductase activity"/>
    <property type="evidence" value="ECO:0007669"/>
    <property type="project" value="UniProtKB-EC"/>
</dbReference>
<dbReference type="InterPro" id="IPR050085">
    <property type="entry name" value="AGPR"/>
</dbReference>
<dbReference type="Pfam" id="PF22698">
    <property type="entry name" value="Semialdhyde_dhC_1"/>
    <property type="match status" value="1"/>
</dbReference>
<dbReference type="STRING" id="1294273.roselon_02911"/>
<evidence type="ECO:0000259" key="1">
    <source>
        <dbReference type="Pfam" id="PF22698"/>
    </source>
</evidence>
<dbReference type="PANTHER" id="PTHR32338">
    <property type="entry name" value="N-ACETYL-GAMMA-GLUTAMYL-PHOSPHATE REDUCTASE, CHLOROPLASTIC-RELATED-RELATED"/>
    <property type="match status" value="1"/>
</dbReference>
<protein>
    <submittedName>
        <fullName evidence="2">N-acetyl-gamma-glutamyl-phosphate reductase</fullName>
        <ecNumber evidence="2">1.2.1.38</ecNumber>
    </submittedName>
</protein>
<keyword evidence="3" id="KW-1185">Reference proteome</keyword>
<proteinExistence type="predicted"/>
<dbReference type="Gene3D" id="3.30.360.10">
    <property type="entry name" value="Dihydrodipicolinate Reductase, domain 2"/>
    <property type="match status" value="1"/>
</dbReference>
<dbReference type="InterPro" id="IPR058924">
    <property type="entry name" value="AGPR_dimerisation_dom"/>
</dbReference>
<dbReference type="eggNOG" id="COG0002">
    <property type="taxonomic scope" value="Bacteria"/>
</dbReference>
<sequence length="177" mass="18790">MIDPDEIIINLITGVSGAGRSLKENLLHAELSEGTNPYAIGGVHRHLGEFDQEFSAIAGRPVAVQFTPHLAPMNRGILATVYVHGHGQAIYEALESAYAAEPFIRMLPFGTAPSTHDVRGSNYVHVGVTADRRAGRAIVFVALDNLCKGSSGQALQNANLMLGIEETTGLMGAALFP</sequence>
<dbReference type="HOGENOM" id="CLU_108041_0_0_5"/>
<dbReference type="EMBL" id="CP004372">
    <property type="protein sequence ID" value="AHM05199.1"/>
    <property type="molecule type" value="Genomic_DNA"/>
</dbReference>
<dbReference type="EC" id="1.2.1.38" evidence="2"/>
<dbReference type="Proteomes" id="UP000019593">
    <property type="component" value="Chromosome"/>
</dbReference>
<feature type="domain" description="N-acetyl-gamma-glutamyl-phosphate reductase dimerisation" evidence="1">
    <location>
        <begin position="1"/>
        <end position="145"/>
    </location>
</feature>
<reference evidence="2 3" key="1">
    <citation type="submission" date="2013-03" db="EMBL/GenBank/DDBJ databases">
        <authorList>
            <person name="Fiebig A."/>
            <person name="Goeker M."/>
            <person name="Klenk H.-P.P."/>
        </authorList>
    </citation>
    <scope>NUCLEOTIDE SEQUENCE [LARGE SCALE GENOMIC DNA]</scope>
    <source>
        <strain evidence="3">DSM 19469</strain>
    </source>
</reference>
<dbReference type="SUPFAM" id="SSF55347">
    <property type="entry name" value="Glyceraldehyde-3-phosphate dehydrogenase-like, C-terminal domain"/>
    <property type="match status" value="1"/>
</dbReference>
<name>W8RVF9_9RHOB</name>
<evidence type="ECO:0000313" key="3">
    <source>
        <dbReference type="Proteomes" id="UP000019593"/>
    </source>
</evidence>
<dbReference type="PATRIC" id="fig|1294273.3.peg.2874"/>
<evidence type="ECO:0000313" key="2">
    <source>
        <dbReference type="EMBL" id="AHM05199.1"/>
    </source>
</evidence>
<dbReference type="AlphaFoldDB" id="W8RVF9"/>
<keyword evidence="2" id="KW-0560">Oxidoreductase</keyword>
<gene>
    <name evidence="2" type="ORF">roselon_02911</name>
</gene>
<organism evidence="2 3">
    <name type="scientific">Roseicyclus elongatus DSM 19469</name>
    <dbReference type="NCBI Taxonomy" id="1294273"/>
    <lineage>
        <taxon>Bacteria</taxon>
        <taxon>Pseudomonadati</taxon>
        <taxon>Pseudomonadota</taxon>
        <taxon>Alphaproteobacteria</taxon>
        <taxon>Rhodobacterales</taxon>
        <taxon>Roseobacteraceae</taxon>
        <taxon>Roseicyclus</taxon>
    </lineage>
</organism>
<dbReference type="KEGG" id="red:roselon_02911"/>